<accession>A0A9P8SCH5</accession>
<dbReference type="Proteomes" id="UP000764110">
    <property type="component" value="Unassembled WGS sequence"/>
</dbReference>
<reference evidence="1 2" key="1">
    <citation type="submission" date="2020-07" db="EMBL/GenBank/DDBJ databases">
        <title>Metarhizium humberi genome.</title>
        <authorList>
            <person name="Lysoe E."/>
        </authorList>
    </citation>
    <scope>NUCLEOTIDE SEQUENCE [LARGE SCALE GENOMIC DNA]</scope>
    <source>
        <strain evidence="1 2">ESALQ1638</strain>
    </source>
</reference>
<dbReference type="EMBL" id="JACEFI010000001">
    <property type="protein sequence ID" value="KAH0601608.1"/>
    <property type="molecule type" value="Genomic_DNA"/>
</dbReference>
<protein>
    <submittedName>
        <fullName evidence="1">Uncharacterized protein</fullName>
    </submittedName>
</protein>
<proteinExistence type="predicted"/>
<gene>
    <name evidence="1" type="ORF">MHUMG1_00486</name>
</gene>
<sequence length="286" mass="32080">MLPAATGAHFGQLKTLKVWAVQRRRQFPWLAQGRCPHLASPQPTVDFSRSLSDSSLGICTSAQGGFGLPRWRHRVETVGFWSADLHTTFFGEHCPGALFFFFSGFKVAGCFTVAPPDVPQPLATWLDNLWIRNLLPFLVCNFHSDQTFSLICPRDALADRYSRPSLSSRSRRRHSLRNLTLQLWLPAPQLTCDRLPRSSPRHDSSDAYLGEPPLFAALSAPTSQDPRAVLESRYPRPPASILSTSPFGTHDARREDPIKLGFIRRPCQTSRSPKGFRHPACFLVCD</sequence>
<organism evidence="1 2">
    <name type="scientific">Metarhizium humberi</name>
    <dbReference type="NCBI Taxonomy" id="2596975"/>
    <lineage>
        <taxon>Eukaryota</taxon>
        <taxon>Fungi</taxon>
        <taxon>Dikarya</taxon>
        <taxon>Ascomycota</taxon>
        <taxon>Pezizomycotina</taxon>
        <taxon>Sordariomycetes</taxon>
        <taxon>Hypocreomycetidae</taxon>
        <taxon>Hypocreales</taxon>
        <taxon>Clavicipitaceae</taxon>
        <taxon>Metarhizium</taxon>
    </lineage>
</organism>
<comment type="caution">
    <text evidence="1">The sequence shown here is derived from an EMBL/GenBank/DDBJ whole genome shotgun (WGS) entry which is preliminary data.</text>
</comment>
<keyword evidence="2" id="KW-1185">Reference proteome</keyword>
<evidence type="ECO:0000313" key="1">
    <source>
        <dbReference type="EMBL" id="KAH0601608.1"/>
    </source>
</evidence>
<name>A0A9P8SCH5_9HYPO</name>
<dbReference type="AlphaFoldDB" id="A0A9P8SCH5"/>
<evidence type="ECO:0000313" key="2">
    <source>
        <dbReference type="Proteomes" id="UP000764110"/>
    </source>
</evidence>